<dbReference type="Pfam" id="PF00583">
    <property type="entry name" value="Acetyltransf_1"/>
    <property type="match status" value="1"/>
</dbReference>
<proteinExistence type="predicted"/>
<feature type="domain" description="N-acetyltransferase" evidence="3">
    <location>
        <begin position="8"/>
        <end position="165"/>
    </location>
</feature>
<evidence type="ECO:0000259" key="3">
    <source>
        <dbReference type="PROSITE" id="PS51186"/>
    </source>
</evidence>
<dbReference type="EMBL" id="BAVZ01000019">
    <property type="protein sequence ID" value="GAF10143.1"/>
    <property type="molecule type" value="Genomic_DNA"/>
</dbReference>
<keyword evidence="1 4" id="KW-0808">Transferase</keyword>
<dbReference type="PANTHER" id="PTHR43877">
    <property type="entry name" value="AMINOALKYLPHOSPHONATE N-ACETYLTRANSFERASE-RELATED-RELATED"/>
    <property type="match status" value="1"/>
</dbReference>
<organism evidence="4 5">
    <name type="scientific">Paenibacillus pini JCM 16418</name>
    <dbReference type="NCBI Taxonomy" id="1236976"/>
    <lineage>
        <taxon>Bacteria</taxon>
        <taxon>Bacillati</taxon>
        <taxon>Bacillota</taxon>
        <taxon>Bacilli</taxon>
        <taxon>Bacillales</taxon>
        <taxon>Paenibacillaceae</taxon>
        <taxon>Paenibacillus</taxon>
    </lineage>
</organism>
<dbReference type="InterPro" id="IPR050832">
    <property type="entry name" value="Bact_Acetyltransf"/>
</dbReference>
<dbReference type="InterPro" id="IPR016181">
    <property type="entry name" value="Acyl_CoA_acyltransferase"/>
</dbReference>
<name>W7YSG2_9BACL</name>
<reference evidence="4 5" key="1">
    <citation type="journal article" date="2014" name="Genome Announc.">
        <title>Draft Genome Sequence of Paenibacillus pini JCM 16418T, Isolated from the Rhizosphere of Pine Tree.</title>
        <authorList>
            <person name="Yuki M."/>
            <person name="Oshima K."/>
            <person name="Suda W."/>
            <person name="Oshida Y."/>
            <person name="Kitamura K."/>
            <person name="Iida Y."/>
            <person name="Hattori M."/>
            <person name="Ohkuma M."/>
        </authorList>
    </citation>
    <scope>NUCLEOTIDE SEQUENCE [LARGE SCALE GENOMIC DNA]</scope>
    <source>
        <strain evidence="4 5">JCM 16418</strain>
    </source>
</reference>
<dbReference type="Proteomes" id="UP000019364">
    <property type="component" value="Unassembled WGS sequence"/>
</dbReference>
<evidence type="ECO:0000313" key="4">
    <source>
        <dbReference type="EMBL" id="GAF10143.1"/>
    </source>
</evidence>
<dbReference type="CDD" id="cd04301">
    <property type="entry name" value="NAT_SF"/>
    <property type="match status" value="1"/>
</dbReference>
<dbReference type="eggNOG" id="COG0456">
    <property type="taxonomic scope" value="Bacteria"/>
</dbReference>
<dbReference type="GO" id="GO:0016747">
    <property type="term" value="F:acyltransferase activity, transferring groups other than amino-acyl groups"/>
    <property type="evidence" value="ECO:0007669"/>
    <property type="project" value="InterPro"/>
</dbReference>
<keyword evidence="5" id="KW-1185">Reference proteome</keyword>
<dbReference type="AlphaFoldDB" id="W7YSG2"/>
<evidence type="ECO:0000256" key="1">
    <source>
        <dbReference type="ARBA" id="ARBA00022679"/>
    </source>
</evidence>
<evidence type="ECO:0000313" key="5">
    <source>
        <dbReference type="Proteomes" id="UP000019364"/>
    </source>
</evidence>
<dbReference type="Gene3D" id="3.40.630.30">
    <property type="match status" value="1"/>
</dbReference>
<gene>
    <name evidence="4" type="ORF">JCM16418_4320</name>
</gene>
<protein>
    <submittedName>
        <fullName evidence="4">Acetyltransferase</fullName>
    </submittedName>
</protein>
<dbReference type="PROSITE" id="PS51186">
    <property type="entry name" value="GNAT"/>
    <property type="match status" value="1"/>
</dbReference>
<dbReference type="InterPro" id="IPR000182">
    <property type="entry name" value="GNAT_dom"/>
</dbReference>
<sequence length="165" mass="18753">MSYNQQTLTIRPSEMKDAQFLMDLDAIVWNDLTAPEPLHWTSREDFLQHCLPGSQLVAVVDGELCGYVGFRSPTSMLSNGHVYEISIAVHPDFQHAGIGMRLMEAAKSWALERGRLKLRLRVLSSNPGAVSFYRKCGFVEEGRLQNEFYIGDQYVDDILMGYLMM</sequence>
<keyword evidence="2" id="KW-0012">Acyltransferase</keyword>
<dbReference type="RefSeq" id="WP_036652341.1">
    <property type="nucleotide sequence ID" value="NZ_BAVZ01000019.1"/>
</dbReference>
<evidence type="ECO:0000256" key="2">
    <source>
        <dbReference type="ARBA" id="ARBA00023315"/>
    </source>
</evidence>
<dbReference type="OrthoDB" id="9802340at2"/>
<comment type="caution">
    <text evidence="4">The sequence shown here is derived from an EMBL/GenBank/DDBJ whole genome shotgun (WGS) entry which is preliminary data.</text>
</comment>
<dbReference type="STRING" id="1236976.JCM16418_4320"/>
<dbReference type="SUPFAM" id="SSF55729">
    <property type="entry name" value="Acyl-CoA N-acyltransferases (Nat)"/>
    <property type="match status" value="1"/>
</dbReference>
<accession>W7YSG2</accession>